<dbReference type="PROSITE" id="PS50977">
    <property type="entry name" value="HTH_TETR_2"/>
    <property type="match status" value="1"/>
</dbReference>
<dbReference type="STRING" id="1458461.BN1012_Phect2198"/>
<evidence type="ECO:0000256" key="1">
    <source>
        <dbReference type="ARBA" id="ARBA00023125"/>
    </source>
</evidence>
<dbReference type="SUPFAM" id="SSF46689">
    <property type="entry name" value="Homeodomain-like"/>
    <property type="match status" value="1"/>
</dbReference>
<feature type="domain" description="HTH tetR-type" evidence="4">
    <location>
        <begin position="14"/>
        <end position="74"/>
    </location>
</feature>
<dbReference type="RefSeq" id="WP_171815894.1">
    <property type="nucleotide sequence ID" value="NZ_HG966617.1"/>
</dbReference>
<dbReference type="PATRIC" id="fig|1458461.3.peg.2203"/>
<keyword evidence="6" id="KW-1185">Reference proteome</keyword>
<evidence type="ECO:0000313" key="5">
    <source>
        <dbReference type="EMBL" id="CDO60411.1"/>
    </source>
</evidence>
<evidence type="ECO:0000313" key="6">
    <source>
        <dbReference type="Proteomes" id="UP000032160"/>
    </source>
</evidence>
<keyword evidence="1 2" id="KW-0238">DNA-binding</keyword>
<accession>X5MNU2</accession>
<dbReference type="InterPro" id="IPR041490">
    <property type="entry name" value="KstR2_TetR_C"/>
</dbReference>
<dbReference type="Pfam" id="PF00440">
    <property type="entry name" value="TetR_N"/>
    <property type="match status" value="1"/>
</dbReference>
<dbReference type="HOGENOM" id="CLU_069356_12_0_5"/>
<dbReference type="PANTHER" id="PTHR30055:SF226">
    <property type="entry name" value="HTH-TYPE TRANSCRIPTIONAL REGULATOR PKSA"/>
    <property type="match status" value="1"/>
</dbReference>
<evidence type="ECO:0000259" key="4">
    <source>
        <dbReference type="PROSITE" id="PS50977"/>
    </source>
</evidence>
<protein>
    <submittedName>
        <fullName evidence="5">Transcriptional regulator, TetR family</fullName>
    </submittedName>
</protein>
<dbReference type="GO" id="GO:0003700">
    <property type="term" value="F:DNA-binding transcription factor activity"/>
    <property type="evidence" value="ECO:0007669"/>
    <property type="project" value="TreeGrafter"/>
</dbReference>
<evidence type="ECO:0000256" key="2">
    <source>
        <dbReference type="PROSITE-ProRule" id="PRU00335"/>
    </source>
</evidence>
<feature type="region of interest" description="Disordered" evidence="3">
    <location>
        <begin position="195"/>
        <end position="217"/>
    </location>
</feature>
<gene>
    <name evidence="5" type="ORF">BN1012_Phect2198</name>
</gene>
<dbReference type="Gene3D" id="1.10.10.60">
    <property type="entry name" value="Homeodomain-like"/>
    <property type="match status" value="1"/>
</dbReference>
<name>X5MNU2_9HYPH</name>
<dbReference type="Pfam" id="PF17932">
    <property type="entry name" value="TetR_C_24"/>
    <property type="match status" value="1"/>
</dbReference>
<dbReference type="InterPro" id="IPR036271">
    <property type="entry name" value="Tet_transcr_reg_TetR-rel_C_sf"/>
</dbReference>
<dbReference type="GO" id="GO:0000976">
    <property type="term" value="F:transcription cis-regulatory region binding"/>
    <property type="evidence" value="ECO:0007669"/>
    <property type="project" value="TreeGrafter"/>
</dbReference>
<dbReference type="EMBL" id="HG966617">
    <property type="protein sequence ID" value="CDO60411.1"/>
    <property type="molecule type" value="Genomic_DNA"/>
</dbReference>
<dbReference type="PANTHER" id="PTHR30055">
    <property type="entry name" value="HTH-TYPE TRANSCRIPTIONAL REGULATOR RUTR"/>
    <property type="match status" value="1"/>
</dbReference>
<dbReference type="PRINTS" id="PR00455">
    <property type="entry name" value="HTHTETR"/>
</dbReference>
<dbReference type="KEGG" id="pect:BN1012_Phect2198"/>
<feature type="DNA-binding region" description="H-T-H motif" evidence="2">
    <location>
        <begin position="37"/>
        <end position="56"/>
    </location>
</feature>
<dbReference type="InterPro" id="IPR009057">
    <property type="entry name" value="Homeodomain-like_sf"/>
</dbReference>
<dbReference type="AlphaFoldDB" id="X5MNU2"/>
<dbReference type="InterPro" id="IPR050109">
    <property type="entry name" value="HTH-type_TetR-like_transc_reg"/>
</dbReference>
<evidence type="ECO:0000256" key="3">
    <source>
        <dbReference type="SAM" id="MobiDB-lite"/>
    </source>
</evidence>
<proteinExistence type="predicted"/>
<feature type="compositionally biased region" description="Basic and acidic residues" evidence="3">
    <location>
        <begin position="206"/>
        <end position="217"/>
    </location>
</feature>
<organism evidence="5 6">
    <name type="scientific">Candidatus Phaeomarinibacter ectocarpi</name>
    <dbReference type="NCBI Taxonomy" id="1458461"/>
    <lineage>
        <taxon>Bacteria</taxon>
        <taxon>Pseudomonadati</taxon>
        <taxon>Pseudomonadota</taxon>
        <taxon>Alphaproteobacteria</taxon>
        <taxon>Hyphomicrobiales</taxon>
        <taxon>Parvibaculaceae</taxon>
        <taxon>Candidatus Phaeomarinibacter</taxon>
    </lineage>
</organism>
<sequence length="217" mass="23135">MAYRKTGKVVAQLEANRARILDAARALVFSGGFQAASMAAVARDAGVATGTLYRYFASREALLLDVFRAVSDAEMSRLEDIAAGPGLPAARLRDVVHAFTTRAVRGAKQAHALLAEPVDGALADERLAYRRRHAAIFERLMREAQAAREIPALDAHVTAAAIAGAIPSALTLHGPDNVPDADALIDTVLRMAGLDPHATNNTMNTDRNEDMSHDQSA</sequence>
<dbReference type="InterPro" id="IPR001647">
    <property type="entry name" value="HTH_TetR"/>
</dbReference>
<dbReference type="SUPFAM" id="SSF48498">
    <property type="entry name" value="Tetracyclin repressor-like, C-terminal domain"/>
    <property type="match status" value="1"/>
</dbReference>
<reference evidence="5 6" key="1">
    <citation type="journal article" date="2014" name="Front. Genet.">
        <title>Genome and metabolic network of "Candidatus Phaeomarinobacter ectocarpi" Ec32, a new candidate genus of Alphaproteobacteria frequently associated with brown algae.</title>
        <authorList>
            <person name="Dittami S.M."/>
            <person name="Barbeyron T."/>
            <person name="Boyen C."/>
            <person name="Cambefort J."/>
            <person name="Collet G."/>
            <person name="Delage L."/>
            <person name="Gobet A."/>
            <person name="Groisillier A."/>
            <person name="Leblanc C."/>
            <person name="Michel G."/>
            <person name="Scornet D."/>
            <person name="Siegel A."/>
            <person name="Tapia J.E."/>
            <person name="Tonon T."/>
        </authorList>
    </citation>
    <scope>NUCLEOTIDE SEQUENCE [LARGE SCALE GENOMIC DNA]</scope>
    <source>
        <strain evidence="5 6">Ec32</strain>
    </source>
</reference>
<dbReference type="Proteomes" id="UP000032160">
    <property type="component" value="Chromosome I"/>
</dbReference>
<dbReference type="Gene3D" id="1.10.357.10">
    <property type="entry name" value="Tetracycline Repressor, domain 2"/>
    <property type="match status" value="1"/>
</dbReference>